<reference evidence="1 2" key="1">
    <citation type="submission" date="2021-01" db="EMBL/GenBank/DDBJ databases">
        <title>Whole genome shotgun sequence of Asanoa iriomotensis NBRC 100142.</title>
        <authorList>
            <person name="Komaki H."/>
            <person name="Tamura T."/>
        </authorList>
    </citation>
    <scope>NUCLEOTIDE SEQUENCE [LARGE SCALE GENOMIC DNA]</scope>
    <source>
        <strain evidence="1 2">NBRC 100142</strain>
    </source>
</reference>
<accession>A0ABQ4BWI4</accession>
<name>A0ABQ4BWI4_9ACTN</name>
<evidence type="ECO:0000313" key="2">
    <source>
        <dbReference type="Proteomes" id="UP000624325"/>
    </source>
</evidence>
<gene>
    <name evidence="1" type="ORF">Air01nite_09930</name>
</gene>
<dbReference type="Proteomes" id="UP000624325">
    <property type="component" value="Unassembled WGS sequence"/>
</dbReference>
<protein>
    <submittedName>
        <fullName evidence="1">Uncharacterized protein</fullName>
    </submittedName>
</protein>
<dbReference type="EMBL" id="BONC01000004">
    <property type="protein sequence ID" value="GIF54898.1"/>
    <property type="molecule type" value="Genomic_DNA"/>
</dbReference>
<dbReference type="RefSeq" id="WP_203700591.1">
    <property type="nucleotide sequence ID" value="NZ_BAAALU010000013.1"/>
</dbReference>
<comment type="caution">
    <text evidence="1">The sequence shown here is derived from an EMBL/GenBank/DDBJ whole genome shotgun (WGS) entry which is preliminary data.</text>
</comment>
<organism evidence="1 2">
    <name type="scientific">Asanoa iriomotensis</name>
    <dbReference type="NCBI Taxonomy" id="234613"/>
    <lineage>
        <taxon>Bacteria</taxon>
        <taxon>Bacillati</taxon>
        <taxon>Actinomycetota</taxon>
        <taxon>Actinomycetes</taxon>
        <taxon>Micromonosporales</taxon>
        <taxon>Micromonosporaceae</taxon>
        <taxon>Asanoa</taxon>
    </lineage>
</organism>
<proteinExistence type="predicted"/>
<evidence type="ECO:0000313" key="1">
    <source>
        <dbReference type="EMBL" id="GIF54898.1"/>
    </source>
</evidence>
<keyword evidence="2" id="KW-1185">Reference proteome</keyword>
<sequence>MQETARLAGFFAAHGIWSVADGGTLTPLLGYERADGERGMVRFANEDVGAGAQIGRQALRDNRNGAVRAVLVVDAYLHLHAGKVDALVAEAVDYGPPSRTFTIGVPYRPQGSPGGFAVHRPKLLQDPGAEATALIEAFFAGVDAHEPAAQVWNASLDESI</sequence>